<dbReference type="GO" id="GO:0005085">
    <property type="term" value="F:guanyl-nucleotide exchange factor activity"/>
    <property type="evidence" value="ECO:0007669"/>
    <property type="project" value="UniProtKB-KW"/>
</dbReference>
<dbReference type="PROSITE" id="PS50002">
    <property type="entry name" value="SH3"/>
    <property type="match status" value="1"/>
</dbReference>
<dbReference type="FunFam" id="2.30.30.40:FF:000037">
    <property type="entry name" value="Rho guanine nucleotide exchange factor 9"/>
    <property type="match status" value="1"/>
</dbReference>
<dbReference type="Proteomes" id="UP000472263">
    <property type="component" value="Chromosome 10"/>
</dbReference>
<name>A0A667XBI7_9TELE</name>
<feature type="domain" description="SH3" evidence="6">
    <location>
        <begin position="5"/>
        <end position="64"/>
    </location>
</feature>
<dbReference type="PRINTS" id="PR00452">
    <property type="entry name" value="SH3DOMAIN"/>
</dbReference>
<dbReference type="SUPFAM" id="SSF50044">
    <property type="entry name" value="SH3-domain"/>
    <property type="match status" value="1"/>
</dbReference>
<dbReference type="InterPro" id="IPR001452">
    <property type="entry name" value="SH3_domain"/>
</dbReference>
<keyword evidence="2 5" id="KW-0728">SH3 domain</keyword>
<evidence type="ECO:0000256" key="4">
    <source>
        <dbReference type="ARBA" id="ARBA00022658"/>
    </source>
</evidence>
<dbReference type="AlphaFoldDB" id="A0A667XBI7"/>
<dbReference type="Gene3D" id="2.30.30.40">
    <property type="entry name" value="SH3 Domains"/>
    <property type="match status" value="1"/>
</dbReference>
<dbReference type="GeneTree" id="ENSGT00940000154103"/>
<dbReference type="PANTHER" id="PTHR47544">
    <property type="entry name" value="RHO GUANINE NUCLEOTIDE EXCHANGE FACTOR 4"/>
    <property type="match status" value="1"/>
</dbReference>
<evidence type="ECO:0000256" key="5">
    <source>
        <dbReference type="PROSITE-ProRule" id="PRU00192"/>
    </source>
</evidence>
<dbReference type="CDD" id="cd11975">
    <property type="entry name" value="SH3_ARHGEF9"/>
    <property type="match status" value="1"/>
</dbReference>
<evidence type="ECO:0000259" key="6">
    <source>
        <dbReference type="PROSITE" id="PS50002"/>
    </source>
</evidence>
<protein>
    <submittedName>
        <fullName evidence="7">Cdc42 guanine nucleotide exchange factor (GEF) 9b</fullName>
    </submittedName>
</protein>
<evidence type="ECO:0000313" key="8">
    <source>
        <dbReference type="Proteomes" id="UP000472263"/>
    </source>
</evidence>
<dbReference type="Pfam" id="PF07653">
    <property type="entry name" value="SH3_2"/>
    <property type="match status" value="1"/>
</dbReference>
<accession>A0A667XBI7</accession>
<dbReference type="GO" id="GO:0005737">
    <property type="term" value="C:cytoplasm"/>
    <property type="evidence" value="ECO:0007669"/>
    <property type="project" value="UniProtKB-SubCell"/>
</dbReference>
<dbReference type="PANTHER" id="PTHR47544:SF4">
    <property type="entry name" value="RHO GUANINE NUCLEOTIDE EXCHANGE FACTOR 9"/>
    <property type="match status" value="1"/>
</dbReference>
<keyword evidence="3" id="KW-0963">Cytoplasm</keyword>
<proteinExistence type="predicted"/>
<evidence type="ECO:0000313" key="7">
    <source>
        <dbReference type="Ensembl" id="ENSMMDP00005009934.1"/>
    </source>
</evidence>
<evidence type="ECO:0000256" key="3">
    <source>
        <dbReference type="ARBA" id="ARBA00022490"/>
    </source>
</evidence>
<dbReference type="SMART" id="SM00326">
    <property type="entry name" value="SH3"/>
    <property type="match status" value="1"/>
</dbReference>
<dbReference type="Ensembl" id="ENSMMDT00005010242.1">
    <property type="protein sequence ID" value="ENSMMDP00005009934.1"/>
    <property type="gene ID" value="ENSMMDG00005005406.1"/>
</dbReference>
<evidence type="ECO:0000256" key="2">
    <source>
        <dbReference type="ARBA" id="ARBA00022443"/>
    </source>
</evidence>
<dbReference type="InterPro" id="IPR036028">
    <property type="entry name" value="SH3-like_dom_sf"/>
</dbReference>
<keyword evidence="8" id="KW-1185">Reference proteome</keyword>
<keyword evidence="4" id="KW-0344">Guanine-nucleotide releasing factor</keyword>
<reference evidence="7" key="3">
    <citation type="submission" date="2025-09" db="UniProtKB">
        <authorList>
            <consortium name="Ensembl"/>
        </authorList>
    </citation>
    <scope>IDENTIFICATION</scope>
</reference>
<sequence>MSLGGSIVSAEAVWDHVTMADRELAFKAGDVIKVLDASNKDWWWGQIDEEEGWFPASFVRLWVNQEDGGVEPAEGTSEVQNGHLDPTNDCLCLGSPLQNRDQMRANVINEIMSTERHYIKHLKDISIISAGNAWGNDIIILCVLCENSNRNVLLVLNCMYQN</sequence>
<reference evidence="7" key="2">
    <citation type="submission" date="2025-08" db="UniProtKB">
        <authorList>
            <consortium name="Ensembl"/>
        </authorList>
    </citation>
    <scope>IDENTIFICATION</scope>
</reference>
<comment type="subcellular location">
    <subcellularLocation>
        <location evidence="1">Cytoplasm</location>
    </subcellularLocation>
</comment>
<dbReference type="InterPro" id="IPR035728">
    <property type="entry name" value="ARHGEF9_SH3"/>
</dbReference>
<dbReference type="PRINTS" id="PR01887">
    <property type="entry name" value="SPECTRNALPHA"/>
</dbReference>
<reference evidence="7" key="1">
    <citation type="submission" date="2019-06" db="EMBL/GenBank/DDBJ databases">
        <authorList>
            <consortium name="Wellcome Sanger Institute Data Sharing"/>
        </authorList>
    </citation>
    <scope>NUCLEOTIDE SEQUENCE [LARGE SCALE GENOMIC DNA]</scope>
</reference>
<organism evidence="7 8">
    <name type="scientific">Myripristis murdjan</name>
    <name type="common">pinecone soldierfish</name>
    <dbReference type="NCBI Taxonomy" id="586833"/>
    <lineage>
        <taxon>Eukaryota</taxon>
        <taxon>Metazoa</taxon>
        <taxon>Chordata</taxon>
        <taxon>Craniata</taxon>
        <taxon>Vertebrata</taxon>
        <taxon>Euteleostomi</taxon>
        <taxon>Actinopterygii</taxon>
        <taxon>Neopterygii</taxon>
        <taxon>Teleostei</taxon>
        <taxon>Neoteleostei</taxon>
        <taxon>Acanthomorphata</taxon>
        <taxon>Holocentriformes</taxon>
        <taxon>Holocentridae</taxon>
        <taxon>Myripristis</taxon>
    </lineage>
</organism>
<evidence type="ECO:0000256" key="1">
    <source>
        <dbReference type="ARBA" id="ARBA00004496"/>
    </source>
</evidence>
<gene>
    <name evidence="7" type="primary">ARHGEF9</name>
    <name evidence="7" type="synonym">arhgef9</name>
</gene>